<reference evidence="3 4" key="1">
    <citation type="submission" date="2016-10" db="EMBL/GenBank/DDBJ databases">
        <authorList>
            <person name="de Groot N.N."/>
        </authorList>
    </citation>
    <scope>NUCLEOTIDE SEQUENCE [LARGE SCALE GENOMIC DNA]</scope>
    <source>
        <strain evidence="3 4">DSM 17925</strain>
    </source>
</reference>
<feature type="transmembrane region" description="Helical" evidence="1">
    <location>
        <begin position="35"/>
        <end position="57"/>
    </location>
</feature>
<dbReference type="InterPro" id="IPR000620">
    <property type="entry name" value="EamA_dom"/>
</dbReference>
<dbReference type="AlphaFoldDB" id="A0A1I0RL17"/>
<name>A0A1I0RL17_9RHOB</name>
<organism evidence="3 4">
    <name type="scientific">Cognatiyoonia koreensis</name>
    <dbReference type="NCBI Taxonomy" id="364200"/>
    <lineage>
        <taxon>Bacteria</taxon>
        <taxon>Pseudomonadati</taxon>
        <taxon>Pseudomonadota</taxon>
        <taxon>Alphaproteobacteria</taxon>
        <taxon>Rhodobacterales</taxon>
        <taxon>Paracoccaceae</taxon>
        <taxon>Cognatiyoonia</taxon>
    </lineage>
</organism>
<dbReference type="GO" id="GO:0016020">
    <property type="term" value="C:membrane"/>
    <property type="evidence" value="ECO:0007669"/>
    <property type="project" value="InterPro"/>
</dbReference>
<feature type="transmembrane region" description="Helical" evidence="1">
    <location>
        <begin position="204"/>
        <end position="224"/>
    </location>
</feature>
<gene>
    <name evidence="3" type="ORF">SAMN04488515_2769</name>
</gene>
<feature type="domain" description="EamA" evidence="2">
    <location>
        <begin position="145"/>
        <end position="270"/>
    </location>
</feature>
<evidence type="ECO:0000259" key="2">
    <source>
        <dbReference type="Pfam" id="PF00892"/>
    </source>
</evidence>
<keyword evidence="4" id="KW-1185">Reference proteome</keyword>
<protein>
    <submittedName>
        <fullName evidence="3">Threonine/homoserine efflux transporter RhtA</fullName>
    </submittedName>
</protein>
<keyword evidence="1" id="KW-0812">Transmembrane</keyword>
<feature type="transmembrane region" description="Helical" evidence="1">
    <location>
        <begin position="93"/>
        <end position="113"/>
    </location>
</feature>
<feature type="domain" description="EamA" evidence="2">
    <location>
        <begin position="11"/>
        <end position="137"/>
    </location>
</feature>
<accession>A0A1I0RL17</accession>
<feature type="transmembrane region" description="Helical" evidence="1">
    <location>
        <begin position="175"/>
        <end position="198"/>
    </location>
</feature>
<dbReference type="SUPFAM" id="SSF103481">
    <property type="entry name" value="Multidrug resistance efflux transporter EmrE"/>
    <property type="match status" value="2"/>
</dbReference>
<dbReference type="OrthoDB" id="7818056at2"/>
<dbReference type="InterPro" id="IPR037185">
    <property type="entry name" value="EmrE-like"/>
</dbReference>
<feature type="transmembrane region" description="Helical" evidence="1">
    <location>
        <begin position="120"/>
        <end position="137"/>
    </location>
</feature>
<proteinExistence type="predicted"/>
<evidence type="ECO:0000313" key="4">
    <source>
        <dbReference type="Proteomes" id="UP000199167"/>
    </source>
</evidence>
<dbReference type="RefSeq" id="WP_089995899.1">
    <property type="nucleotide sequence ID" value="NZ_FOIZ01000002.1"/>
</dbReference>
<feature type="transmembrane region" description="Helical" evidence="1">
    <location>
        <begin position="69"/>
        <end position="87"/>
    </location>
</feature>
<feature type="transmembrane region" description="Helical" evidence="1">
    <location>
        <begin position="258"/>
        <end position="278"/>
    </location>
</feature>
<dbReference type="PANTHER" id="PTHR22911:SF103">
    <property type="entry name" value="BLR2811 PROTEIN"/>
    <property type="match status" value="1"/>
</dbReference>
<dbReference type="EMBL" id="FOIZ01000002">
    <property type="protein sequence ID" value="SEW41026.1"/>
    <property type="molecule type" value="Genomic_DNA"/>
</dbReference>
<feature type="transmembrane region" description="Helical" evidence="1">
    <location>
        <begin position="236"/>
        <end position="252"/>
    </location>
</feature>
<sequence length="281" mass="29741">MTSQSTLLVAAMVVTAMFLIVGGDAAGTVMTRDGVSPFFVAWSRFAVAAVILLPLVGIQRADLVWDWRLVFRASLIATAICCILTALKTEEVANVFGAFFVGPLVAYTLSVILLRETSSLPRVMLLGLGFAGVLLVVKPGFGMTIGLGLAVLAGVLHGGYLVATRWMARDYRPRFLLWSQLLIGAVILAPFGATQIPALDTQTIQLTVISALGSAIGNLLLVLANRRAPATTIAPLIYSQLIHATLLGWLVFGDLPDGLSLLGLLVILCSGLATIWVARKG</sequence>
<feature type="transmembrane region" description="Helical" evidence="1">
    <location>
        <begin position="143"/>
        <end position="163"/>
    </location>
</feature>
<evidence type="ECO:0000256" key="1">
    <source>
        <dbReference type="SAM" id="Phobius"/>
    </source>
</evidence>
<dbReference type="PANTHER" id="PTHR22911">
    <property type="entry name" value="ACYL-MALONYL CONDENSING ENZYME-RELATED"/>
    <property type="match status" value="1"/>
</dbReference>
<dbReference type="Proteomes" id="UP000199167">
    <property type="component" value="Unassembled WGS sequence"/>
</dbReference>
<dbReference type="STRING" id="364200.SAMN04488515_2769"/>
<keyword evidence="1" id="KW-0472">Membrane</keyword>
<evidence type="ECO:0000313" key="3">
    <source>
        <dbReference type="EMBL" id="SEW41026.1"/>
    </source>
</evidence>
<dbReference type="Pfam" id="PF00892">
    <property type="entry name" value="EamA"/>
    <property type="match status" value="2"/>
</dbReference>
<keyword evidence="1" id="KW-1133">Transmembrane helix</keyword>